<accession>A0A4Q1BFR2</accession>
<keyword evidence="3" id="KW-1185">Reference proteome</keyword>
<dbReference type="VEuPathDB" id="FungiDB:TREMEDRAFT_27701"/>
<dbReference type="OrthoDB" id="66095at2759"/>
<comment type="caution">
    <text evidence="2">The sequence shown here is derived from an EMBL/GenBank/DDBJ whole genome shotgun (WGS) entry which is preliminary data.</text>
</comment>
<feature type="compositionally biased region" description="Gly residues" evidence="1">
    <location>
        <begin position="163"/>
        <end position="172"/>
    </location>
</feature>
<dbReference type="InParanoid" id="A0A4Q1BFR2"/>
<sequence>MGLLQSRPSPTPPPSLPSIGPTQPQPRGPLSYFSIHSPPDTSHTHDLPTSTDTTLLSHYLTHKGLPEDVVDRILGLAEFWSPCRRHCGREICVIAGTLISRRGGAWSNGQEEDLTREMEERERADQMQLVEGVTELNEDGDVEEHIRGEGVAVHQREARGEVGDGTGNQGGGNREEEEDRVRDAWSLDRRGEVWFLSSEPIGCSHRTLSSLQPSQFQHTQSSPTSQLSSSPESPSTFSHPQPLQIRQTAQKVFEGRKEKIWVWKIVVDTLSKDQGWSSSGQHYGTYQQCYSWFEVSLWRDGREVEGSRCSIQSNVHAGQYFKSHRNVLGPSHSLVQQAKQGDRVLLWARAQYPGWRNYVREASITIYTAPFPPSV</sequence>
<dbReference type="EMBL" id="SDIL01000152">
    <property type="protein sequence ID" value="RXK35203.1"/>
    <property type="molecule type" value="Genomic_DNA"/>
</dbReference>
<evidence type="ECO:0000256" key="1">
    <source>
        <dbReference type="SAM" id="MobiDB-lite"/>
    </source>
</evidence>
<feature type="compositionally biased region" description="Basic and acidic residues" evidence="1">
    <location>
        <begin position="151"/>
        <end position="162"/>
    </location>
</feature>
<feature type="region of interest" description="Disordered" evidence="1">
    <location>
        <begin position="1"/>
        <end position="50"/>
    </location>
</feature>
<gene>
    <name evidence="2" type="ORF">M231_07536</name>
</gene>
<evidence type="ECO:0000313" key="2">
    <source>
        <dbReference type="EMBL" id="RXK35203.1"/>
    </source>
</evidence>
<dbReference type="STRING" id="5217.A0A4Q1BFR2"/>
<feature type="region of interest" description="Disordered" evidence="1">
    <location>
        <begin position="151"/>
        <end position="182"/>
    </location>
</feature>
<feature type="compositionally biased region" description="Low complexity" evidence="1">
    <location>
        <begin position="217"/>
        <end position="238"/>
    </location>
</feature>
<proteinExistence type="predicted"/>
<name>A0A4Q1BFR2_TREME</name>
<dbReference type="Proteomes" id="UP000289152">
    <property type="component" value="Unassembled WGS sequence"/>
</dbReference>
<feature type="region of interest" description="Disordered" evidence="1">
    <location>
        <begin position="209"/>
        <end position="243"/>
    </location>
</feature>
<dbReference type="AlphaFoldDB" id="A0A4Q1BFR2"/>
<organism evidence="2 3">
    <name type="scientific">Tremella mesenterica</name>
    <name type="common">Jelly fungus</name>
    <dbReference type="NCBI Taxonomy" id="5217"/>
    <lineage>
        <taxon>Eukaryota</taxon>
        <taxon>Fungi</taxon>
        <taxon>Dikarya</taxon>
        <taxon>Basidiomycota</taxon>
        <taxon>Agaricomycotina</taxon>
        <taxon>Tremellomycetes</taxon>
        <taxon>Tremellales</taxon>
        <taxon>Tremellaceae</taxon>
        <taxon>Tremella</taxon>
    </lineage>
</organism>
<reference evidence="2 3" key="1">
    <citation type="submission" date="2016-06" db="EMBL/GenBank/DDBJ databases">
        <title>Evolution of pathogenesis and genome organization in the Tremellales.</title>
        <authorList>
            <person name="Cuomo C."/>
            <person name="Litvintseva A."/>
            <person name="Heitman J."/>
            <person name="Chen Y."/>
            <person name="Sun S."/>
            <person name="Springer D."/>
            <person name="Dromer F."/>
            <person name="Young S."/>
            <person name="Zeng Q."/>
            <person name="Chapman S."/>
            <person name="Gujja S."/>
            <person name="Saif S."/>
            <person name="Birren B."/>
        </authorList>
    </citation>
    <scope>NUCLEOTIDE SEQUENCE [LARGE SCALE GENOMIC DNA]</scope>
    <source>
        <strain evidence="2 3">ATCC 28783</strain>
    </source>
</reference>
<evidence type="ECO:0000313" key="3">
    <source>
        <dbReference type="Proteomes" id="UP000289152"/>
    </source>
</evidence>
<protein>
    <submittedName>
        <fullName evidence="2">Uncharacterized protein</fullName>
    </submittedName>
</protein>